<protein>
    <submittedName>
        <fullName evidence="5">Tip elongation aberrant protein Tea4</fullName>
    </submittedName>
</protein>
<evidence type="ECO:0000256" key="3">
    <source>
        <dbReference type="SAM" id="MobiDB-lite"/>
    </source>
</evidence>
<feature type="compositionally biased region" description="Basic and acidic residues" evidence="3">
    <location>
        <begin position="907"/>
        <end position="934"/>
    </location>
</feature>
<feature type="domain" description="SH3" evidence="4">
    <location>
        <begin position="412"/>
        <end position="473"/>
    </location>
</feature>
<dbReference type="Proteomes" id="UP000190776">
    <property type="component" value="Unassembled WGS sequence"/>
</dbReference>
<dbReference type="PANTHER" id="PTHR47775">
    <property type="entry name" value="BUD SITE SELECTION PROTEIN 14"/>
    <property type="match status" value="1"/>
</dbReference>
<dbReference type="AlphaFoldDB" id="A0A1S8B6V8"/>
<dbReference type="OrthoDB" id="196165at2759"/>
<evidence type="ECO:0000313" key="6">
    <source>
        <dbReference type="Proteomes" id="UP000190776"/>
    </source>
</evidence>
<dbReference type="SUPFAM" id="SSF50044">
    <property type="entry name" value="SH3-domain"/>
    <property type="match status" value="1"/>
</dbReference>
<dbReference type="PROSITE" id="PS50002">
    <property type="entry name" value="SH3"/>
    <property type="match status" value="1"/>
</dbReference>
<feature type="compositionally biased region" description="Low complexity" evidence="3">
    <location>
        <begin position="774"/>
        <end position="789"/>
    </location>
</feature>
<feature type="compositionally biased region" description="Basic and acidic residues" evidence="3">
    <location>
        <begin position="683"/>
        <end position="710"/>
    </location>
</feature>
<accession>A0A1S8B6V8</accession>
<keyword evidence="1 2" id="KW-0728">SH3 domain</keyword>
<organism evidence="5 6">
    <name type="scientific">Diplodia seriata</name>
    <dbReference type="NCBI Taxonomy" id="420778"/>
    <lineage>
        <taxon>Eukaryota</taxon>
        <taxon>Fungi</taxon>
        <taxon>Dikarya</taxon>
        <taxon>Ascomycota</taxon>
        <taxon>Pezizomycotina</taxon>
        <taxon>Dothideomycetes</taxon>
        <taxon>Dothideomycetes incertae sedis</taxon>
        <taxon>Botryosphaeriales</taxon>
        <taxon>Botryosphaeriaceae</taxon>
        <taxon>Diplodia</taxon>
    </lineage>
</organism>
<reference evidence="5 6" key="1">
    <citation type="submission" date="2017-01" db="EMBL/GenBank/DDBJ databases">
        <title>Draft genome sequence of Diplodia seriata F98.1, a fungal species involved in grapevine trunk diseases.</title>
        <authorList>
            <person name="Robert-Siegwald G."/>
            <person name="Vallet J."/>
            <person name="Abou-Mansour E."/>
            <person name="Xu J."/>
            <person name="Rey P."/>
            <person name="Bertsch C."/>
            <person name="Rego C."/>
            <person name="Larignon P."/>
            <person name="Fontaine F."/>
            <person name="Lebrun M.-H."/>
        </authorList>
    </citation>
    <scope>NUCLEOTIDE SEQUENCE [LARGE SCALE GENOMIC DNA]</scope>
    <source>
        <strain evidence="5 6">F98.1</strain>
    </source>
</reference>
<evidence type="ECO:0000259" key="4">
    <source>
        <dbReference type="PROSITE" id="PS50002"/>
    </source>
</evidence>
<sequence length="1150" mass="126172">MTRPTIIRAGTAQPASSAGACDADPARADTIDLQDPGSPSAADHSRQPTQPAPLGAGPASPHQAAAIRHVEEDRANEEDGLVQQWNSPSGDNHDDHSGTDSADVTDDGDMADSETEDMDDDMLDKISSSPSIDDGRYSLRSSAPRASAWPTRSSSLHALPLPATPPQQYMYQPSNVSPEPDQGSSSPFTLTPQHLPLSYQPKHPSTHRFSTPLSSSPFNTPPVHQPVRIAGCNGRGSSADHHRLGEYTRTGPTASDVIRDPFGDEFEYGLENSYYEDTDFYADEPSEHVGPLRSEQYELESCGNDFGGDREGEMLVFPAGRPLPPIPVSDSANDLRELLAPRQSKSSLEREYSMEAMAWETDSNASSYDPRENDDNDDDDDDDDLKDTFLSLDEDRHDSAYGGECLRETEDIDFEFVYALHTFVATVEGQANATKGDTMVLLDDSNSYWWLVRIVKDSSIGYLPAEHIETPTERLARLNKHRNIDVSYSFSGCEHHSYLEGQLSAAMLGDSAEKSKNPLKKAMRRRNAKTVQFTAPTYVEASDYDFSSDEEDDDGEDFDSGPVHIEDTQEHEGDDGRETMTVEPLRIGGKKGDEGAERNSDESKNGDDKARTSDEMFDRARSYHIPQSLEVLANGHAAEQKISRNGTVRNTDSFFKDESVETRKITLTPNLLRDDSSGSTVRSEQRERGGSLDSLEKELKSPDKPKDDKKKKEKKPGMLRGLFGRKDKKAKSAENEQNDEKQSEELTRESLSRDSEETASPKEKEKESAKAENESSQQQQQPVRQTAKASKPSEKKTNGPQKSQPSDPTVQPAKSILQKSASQGAAEATMRLVSAGSERNQQEEQEDSEAAARAQGQAQAQAELQARAREEALYQAREAEKEAAAAAGRNRSGSSAKQAISNILHSKSSEREREREQKQESKAQKQEVKMPPREKVKKSKERAPLDDFDSTPEYEHADPFADVNEEERQPNGTQQQEQSLRPEDSNAPGDVSPIDMDQPPALVNDTSSQEEPDVSPVSPSGSPLRGELSVSSPAATRTTFTPSALNTNIPPASAHSPMTGEPPSAASLPAWSDASLRSYLDDGSDIRDMLVVVKDTSGVVPVGSDHPIMAGLFSDERSKVAAMGMQLDSLLGDWLSRKRRRNEGGRKQSC</sequence>
<feature type="compositionally biased region" description="Polar residues" evidence="3">
    <location>
        <begin position="970"/>
        <end position="979"/>
    </location>
</feature>
<dbReference type="InterPro" id="IPR036028">
    <property type="entry name" value="SH3-like_dom_sf"/>
</dbReference>
<feature type="compositionally biased region" description="Basic and acidic residues" evidence="3">
    <location>
        <begin position="730"/>
        <end position="773"/>
    </location>
</feature>
<feature type="compositionally biased region" description="Basic and acidic residues" evidence="3">
    <location>
        <begin position="564"/>
        <end position="580"/>
    </location>
</feature>
<dbReference type="InterPro" id="IPR053039">
    <property type="entry name" value="Polarity_Bud-Selection_Reg"/>
</dbReference>
<dbReference type="STRING" id="420778.A0A1S8B6V8"/>
<feature type="compositionally biased region" description="Acidic residues" evidence="3">
    <location>
        <begin position="103"/>
        <end position="122"/>
    </location>
</feature>
<dbReference type="PROSITE" id="PS51257">
    <property type="entry name" value="PROKAR_LIPOPROTEIN"/>
    <property type="match status" value="1"/>
</dbReference>
<feature type="compositionally biased region" description="Basic and acidic residues" evidence="3">
    <location>
        <begin position="590"/>
        <end position="612"/>
    </location>
</feature>
<feature type="region of interest" description="Disordered" evidence="3">
    <location>
        <begin position="360"/>
        <end position="391"/>
    </location>
</feature>
<dbReference type="GO" id="GO:0008104">
    <property type="term" value="P:intracellular protein localization"/>
    <property type="evidence" value="ECO:0007669"/>
    <property type="project" value="TreeGrafter"/>
</dbReference>
<feature type="compositionally biased region" description="Acidic residues" evidence="3">
    <location>
        <begin position="542"/>
        <end position="559"/>
    </location>
</feature>
<proteinExistence type="predicted"/>
<feature type="compositionally biased region" description="Basic and acidic residues" evidence="3">
    <location>
        <begin position="866"/>
        <end position="883"/>
    </location>
</feature>
<feature type="compositionally biased region" description="Polar residues" evidence="3">
    <location>
        <begin position="1029"/>
        <end position="1050"/>
    </location>
</feature>
<feature type="compositionally biased region" description="Polar residues" evidence="3">
    <location>
        <begin position="798"/>
        <end position="809"/>
    </location>
</feature>
<dbReference type="EMBL" id="MSZU01000111">
    <property type="protein sequence ID" value="OMP83126.1"/>
    <property type="molecule type" value="Genomic_DNA"/>
</dbReference>
<feature type="compositionally biased region" description="Polar residues" evidence="3">
    <location>
        <begin position="207"/>
        <end position="218"/>
    </location>
</feature>
<name>A0A1S8B6V8_9PEZI</name>
<feature type="compositionally biased region" description="Low complexity" evidence="3">
    <location>
        <begin position="1014"/>
        <end position="1023"/>
    </location>
</feature>
<feature type="compositionally biased region" description="Low complexity" evidence="3">
    <location>
        <begin position="884"/>
        <end position="897"/>
    </location>
</feature>
<feature type="compositionally biased region" description="Acidic residues" evidence="3">
    <location>
        <begin position="372"/>
        <end position="385"/>
    </location>
</feature>
<gene>
    <name evidence="5" type="ORF">BK809_0004507</name>
</gene>
<evidence type="ECO:0000256" key="2">
    <source>
        <dbReference type="PROSITE-ProRule" id="PRU00192"/>
    </source>
</evidence>
<feature type="region of interest" description="Disordered" evidence="3">
    <location>
        <begin position="1"/>
        <end position="260"/>
    </location>
</feature>
<comment type="caution">
    <text evidence="5">The sequence shown here is derived from an EMBL/GenBank/DDBJ whole genome shotgun (WGS) entry which is preliminary data.</text>
</comment>
<feature type="compositionally biased region" description="Polar residues" evidence="3">
    <location>
        <begin position="166"/>
        <end position="192"/>
    </location>
</feature>
<feature type="compositionally biased region" description="Low complexity" evidence="3">
    <location>
        <begin position="851"/>
        <end position="865"/>
    </location>
</feature>
<dbReference type="Gene3D" id="2.30.30.40">
    <property type="entry name" value="SH3 Domains"/>
    <property type="match status" value="1"/>
</dbReference>
<dbReference type="SMART" id="SM00326">
    <property type="entry name" value="SH3"/>
    <property type="match status" value="1"/>
</dbReference>
<feature type="region of interest" description="Disordered" evidence="3">
    <location>
        <begin position="541"/>
        <end position="612"/>
    </location>
</feature>
<evidence type="ECO:0000256" key="1">
    <source>
        <dbReference type="ARBA" id="ARBA00022443"/>
    </source>
</evidence>
<dbReference type="GO" id="GO:0030950">
    <property type="term" value="P:establishment or maintenance of actin cytoskeleton polarity"/>
    <property type="evidence" value="ECO:0007669"/>
    <property type="project" value="TreeGrafter"/>
</dbReference>
<evidence type="ECO:0000313" key="5">
    <source>
        <dbReference type="EMBL" id="OMP83126.1"/>
    </source>
</evidence>
<dbReference type="FunFam" id="2.30.30.40:FF:000035">
    <property type="entry name" value="SH3 domain containing protein"/>
    <property type="match status" value="1"/>
</dbReference>
<dbReference type="PANTHER" id="PTHR47775:SF1">
    <property type="entry name" value="BUD SITE SELECTION PROTEIN 14"/>
    <property type="match status" value="1"/>
</dbReference>
<dbReference type="GO" id="GO:0015630">
    <property type="term" value="C:microtubule cytoskeleton"/>
    <property type="evidence" value="ECO:0007669"/>
    <property type="project" value="TreeGrafter"/>
</dbReference>
<dbReference type="InterPro" id="IPR001452">
    <property type="entry name" value="SH3_domain"/>
</dbReference>
<dbReference type="GO" id="GO:0051286">
    <property type="term" value="C:cell tip"/>
    <property type="evidence" value="ECO:0007669"/>
    <property type="project" value="TreeGrafter"/>
</dbReference>
<feature type="region of interest" description="Disordered" evidence="3">
    <location>
        <begin position="666"/>
        <end position="1069"/>
    </location>
</feature>